<name>A0A7S9D5V3_9BRAD</name>
<dbReference type="InterPro" id="IPR021937">
    <property type="entry name" value="DUF3551"/>
</dbReference>
<keyword evidence="3" id="KW-1185">Reference proteome</keyword>
<dbReference type="KEGG" id="bcou:IC761_35660"/>
<feature type="compositionally biased region" description="Basic residues" evidence="1">
    <location>
        <begin position="78"/>
        <end position="87"/>
    </location>
</feature>
<proteinExistence type="predicted"/>
<reference evidence="2 3" key="1">
    <citation type="submission" date="2020-09" db="EMBL/GenBank/DDBJ databases">
        <title>Complete genomes of bradyrhizobia occurring on native shrubby legumes in Australia.</title>
        <authorList>
            <person name="Lafay B."/>
        </authorList>
    </citation>
    <scope>NUCLEOTIDE SEQUENCE [LARGE SCALE GENOMIC DNA]</scope>
    <source>
        <strain evidence="2 3">BDV5040</strain>
    </source>
</reference>
<feature type="region of interest" description="Disordered" evidence="1">
    <location>
        <begin position="56"/>
        <end position="87"/>
    </location>
</feature>
<evidence type="ECO:0000313" key="3">
    <source>
        <dbReference type="Proteomes" id="UP000594621"/>
    </source>
</evidence>
<sequence length="87" mass="9634">MPKAQIVLGTIVLVWLAGGSPARADYDYPWCIQDAEYGYPGDCAYQTREQCLQSVSGQKGSCSENPRLVLNRPAQPPARRRPRLSPN</sequence>
<accession>A0A7S9D5V3</accession>
<dbReference type="Pfam" id="PF12071">
    <property type="entry name" value="DUF3551"/>
    <property type="match status" value="1"/>
</dbReference>
<dbReference type="Proteomes" id="UP000594621">
    <property type="component" value="Chromosome"/>
</dbReference>
<organism evidence="2 3">
    <name type="scientific">Bradyrhizobium commune</name>
    <dbReference type="NCBI Taxonomy" id="83627"/>
    <lineage>
        <taxon>Bacteria</taxon>
        <taxon>Pseudomonadati</taxon>
        <taxon>Pseudomonadota</taxon>
        <taxon>Alphaproteobacteria</taxon>
        <taxon>Hyphomicrobiales</taxon>
        <taxon>Nitrobacteraceae</taxon>
        <taxon>Bradyrhizobium</taxon>
    </lineage>
</organism>
<gene>
    <name evidence="2" type="ORF">IC761_35660</name>
</gene>
<dbReference type="AlphaFoldDB" id="A0A7S9D5V3"/>
<dbReference type="EMBL" id="CP061379">
    <property type="protein sequence ID" value="QPF91707.1"/>
    <property type="molecule type" value="Genomic_DNA"/>
</dbReference>
<evidence type="ECO:0000313" key="2">
    <source>
        <dbReference type="EMBL" id="QPF91707.1"/>
    </source>
</evidence>
<evidence type="ECO:0000256" key="1">
    <source>
        <dbReference type="SAM" id="MobiDB-lite"/>
    </source>
</evidence>
<dbReference type="RefSeq" id="WP_195801270.1">
    <property type="nucleotide sequence ID" value="NZ_CP061379.1"/>
</dbReference>
<protein>
    <submittedName>
        <fullName evidence="2">DUF3551 domain-containing protein</fullName>
    </submittedName>
</protein>